<gene>
    <name evidence="2" type="primary">orf4</name>
</gene>
<reference evidence="2" key="1">
    <citation type="journal article" date="2019" name="Front. Microbiol.">
        <title>O-Antigen Gene Clusters of Plesiomonas shigelloides Serogroups and Its Application in Development of a Molecular Serotyping Scheme.</title>
        <authorList>
            <person name="Xi D."/>
            <person name="Wang X."/>
            <person name="Ning K."/>
            <person name="Liu Q."/>
            <person name="Jing F."/>
            <person name="Guo X."/>
            <person name="Cao B."/>
        </authorList>
    </citation>
    <scope>NUCLEOTIDE SEQUENCE</scope>
    <source>
        <strain evidence="2">O12H35</strain>
    </source>
</reference>
<dbReference type="GO" id="GO:0015774">
    <property type="term" value="P:polysaccharide transport"/>
    <property type="evidence" value="ECO:0007669"/>
    <property type="project" value="InterPro"/>
</dbReference>
<proteinExistence type="predicted"/>
<dbReference type="AlphaFoldDB" id="A0A4D6U7E4"/>
<dbReference type="Pfam" id="PF05159">
    <property type="entry name" value="Capsule_synth"/>
    <property type="match status" value="1"/>
</dbReference>
<dbReference type="GO" id="GO:0000271">
    <property type="term" value="P:polysaccharide biosynthetic process"/>
    <property type="evidence" value="ECO:0007669"/>
    <property type="project" value="InterPro"/>
</dbReference>
<dbReference type="InterPro" id="IPR007833">
    <property type="entry name" value="Capsule_polysaccharide_synth"/>
</dbReference>
<sequence>MVFSYHSFGKEKNVWHLKEAPVTPLFGIDRYGYSGWAEITNLPRKRQEISAISDKHAEEVIEKYRRQFKEKRISKYPQPDEQDVELPAEYIFFPLQVSNDPVSQFSPFNMLDMLKRAAEAARRTGTTLLVKRHPFCPSVAVKRTLQQLTEDNPQVKVVNLNVHTLIEHAKAVMTVNSGVGIEALIDGAAVYAAGKSEWFAAANSIASLEDIDAIFSEAPRYMDSWQKKLIAFLLDSYWVSPSDYAAIERKIEQSIAQFDPDYGIDSALPYASEVFLPIVLDLQGRLEYESRRAKLAIFDFDGLNGSIERLDAIRAQQDAQIAQLRHESEQRIADLEELLQQKQREIGQKESELEQKENEIARVKAELEKHQVQLISLANDLSNSRMESEHLHSGLNHQR</sequence>
<feature type="coiled-coil region" evidence="1">
    <location>
        <begin position="307"/>
        <end position="380"/>
    </location>
</feature>
<evidence type="ECO:0000313" key="2">
    <source>
        <dbReference type="EMBL" id="QCH03152.1"/>
    </source>
</evidence>
<evidence type="ECO:0000256" key="1">
    <source>
        <dbReference type="SAM" id="Coils"/>
    </source>
</evidence>
<accession>A0A4D6U7E4</accession>
<organism evidence="2">
    <name type="scientific">Plesiomonas shigelloides</name>
    <name type="common">Aeromonas shigelloides</name>
    <dbReference type="NCBI Taxonomy" id="703"/>
    <lineage>
        <taxon>Bacteria</taxon>
        <taxon>Pseudomonadati</taxon>
        <taxon>Pseudomonadota</taxon>
        <taxon>Gammaproteobacteria</taxon>
        <taxon>Enterobacterales</taxon>
        <taxon>Enterobacteriaceae</taxon>
        <taxon>Plesiomonas</taxon>
    </lineage>
</organism>
<dbReference type="EMBL" id="MK551181">
    <property type="protein sequence ID" value="QCH03152.1"/>
    <property type="molecule type" value="Genomic_DNA"/>
</dbReference>
<protein>
    <recommendedName>
        <fullName evidence="3">Capsule polysaccharide biosynthesis protein</fullName>
    </recommendedName>
</protein>
<evidence type="ECO:0008006" key="3">
    <source>
        <dbReference type="Google" id="ProtNLM"/>
    </source>
</evidence>
<keyword evidence="1" id="KW-0175">Coiled coil</keyword>
<name>A0A4D6U7E4_PLESH</name>